<evidence type="ECO:0000313" key="2">
    <source>
        <dbReference type="EMBL" id="CAC5358558.1"/>
    </source>
</evidence>
<keyword evidence="3" id="KW-1185">Reference proteome</keyword>
<accession>A0A6J7ZZS7</accession>
<dbReference type="PANTHER" id="PTHR33153">
    <property type="entry name" value="MYND-TYPE DOMAIN-CONTAINING PROTEIN"/>
    <property type="match status" value="1"/>
</dbReference>
<dbReference type="EMBL" id="CACVKT020000362">
    <property type="protein sequence ID" value="CAC5358558.1"/>
    <property type="molecule type" value="Genomic_DNA"/>
</dbReference>
<proteinExistence type="predicted"/>
<reference evidence="2 3" key="1">
    <citation type="submission" date="2020-06" db="EMBL/GenBank/DDBJ databases">
        <authorList>
            <person name="Li R."/>
            <person name="Bekaert M."/>
        </authorList>
    </citation>
    <scope>NUCLEOTIDE SEQUENCE [LARGE SCALE GENOMIC DNA]</scope>
    <source>
        <strain evidence="3">wild</strain>
    </source>
</reference>
<feature type="domain" description="DUF7869" evidence="1">
    <location>
        <begin position="264"/>
        <end position="358"/>
    </location>
</feature>
<dbReference type="AlphaFoldDB" id="A0A6J7ZZS7"/>
<name>A0A6J7ZZS7_MYTCO</name>
<dbReference type="Pfam" id="PF25273">
    <property type="entry name" value="DUF7869"/>
    <property type="match status" value="1"/>
</dbReference>
<sequence length="428" mass="50711">MDDDDEDDSNTSSCVQSYVDEIPVNREAYQLFPDKIRGDLKSPCLCKQQCSEALFQDENIIYRVQHIRSDLQGYRQGEKRSTKILELIRNTMCKDKNKERKHNFHGKIICLHAVAFMDNFIDEYGDPSPERDVMLLPDCINIKYMYDEYRTIPGLCIKERRFYQLFSENFEKIVSFVKTKNINPCDICMKVKMEMHKLKDAVKKDQLKKDLKVNLDRQRSERRDYYKKKDEACMKSKKVMSIIIDGMDQSKTNIQHFKGWTRPKAYLSFLLKGHTHEDIDQRFSVISHRLRRVNAMTLPQLKKEIESSFHDTPHQEVLACVRDVKSYLDNSLCIPKICQQHYDDSRIEMVRNNVMKMKNFLNFQEYTWWMEFLNNPTKSTPKITRWPLTNLLKMNKIIDIPIQLVPTEDPEPSCISEMLESEGLIREV</sequence>
<dbReference type="PANTHER" id="PTHR33153:SF3">
    <property type="entry name" value="TRAFFICKING PROTEIN PARTICLE COMPLEX SUBUNIT 11 DOMAIN-CONTAINING PROTEIN"/>
    <property type="match status" value="1"/>
</dbReference>
<organism evidence="2 3">
    <name type="scientific">Mytilus coruscus</name>
    <name type="common">Sea mussel</name>
    <dbReference type="NCBI Taxonomy" id="42192"/>
    <lineage>
        <taxon>Eukaryota</taxon>
        <taxon>Metazoa</taxon>
        <taxon>Spiralia</taxon>
        <taxon>Lophotrochozoa</taxon>
        <taxon>Mollusca</taxon>
        <taxon>Bivalvia</taxon>
        <taxon>Autobranchia</taxon>
        <taxon>Pteriomorphia</taxon>
        <taxon>Mytilida</taxon>
        <taxon>Mytiloidea</taxon>
        <taxon>Mytilidae</taxon>
        <taxon>Mytilinae</taxon>
        <taxon>Mytilus</taxon>
    </lineage>
</organism>
<dbReference type="InterPro" id="IPR057191">
    <property type="entry name" value="DUF7869"/>
</dbReference>
<evidence type="ECO:0000259" key="1">
    <source>
        <dbReference type="Pfam" id="PF25273"/>
    </source>
</evidence>
<protein>
    <recommendedName>
        <fullName evidence="1">DUF7869 domain-containing protein</fullName>
    </recommendedName>
</protein>
<gene>
    <name evidence="2" type="ORF">MCOR_1767</name>
</gene>
<dbReference type="Proteomes" id="UP000507470">
    <property type="component" value="Unassembled WGS sequence"/>
</dbReference>
<evidence type="ECO:0000313" key="3">
    <source>
        <dbReference type="Proteomes" id="UP000507470"/>
    </source>
</evidence>